<evidence type="ECO:0000256" key="2">
    <source>
        <dbReference type="ARBA" id="ARBA00006840"/>
    </source>
</evidence>
<accession>A0A6J2UGD2</accession>
<dbReference type="GeneID" id="115634099"/>
<dbReference type="OrthoDB" id="71600at2759"/>
<evidence type="ECO:0000256" key="6">
    <source>
        <dbReference type="PIRSR" id="PIRSR002419-1"/>
    </source>
</evidence>
<comment type="similarity">
    <text evidence="2 7">Belongs to the tetraspanin (TM4SF) family.</text>
</comment>
<evidence type="ECO:0000313" key="8">
    <source>
        <dbReference type="Proteomes" id="UP000504634"/>
    </source>
</evidence>
<keyword evidence="8" id="KW-1185">Reference proteome</keyword>
<dbReference type="InterPro" id="IPR008952">
    <property type="entry name" value="Tetraspanin_EC2_sf"/>
</dbReference>
<dbReference type="Gene3D" id="1.10.1450.10">
    <property type="entry name" value="Tetraspanin"/>
    <property type="match status" value="1"/>
</dbReference>
<evidence type="ECO:0000256" key="3">
    <source>
        <dbReference type="ARBA" id="ARBA00022692"/>
    </source>
</evidence>
<organism evidence="8 9">
    <name type="scientific">Drosophila lebanonensis</name>
    <name type="common">Fruit fly</name>
    <name type="synonym">Scaptodrosophila lebanonensis</name>
    <dbReference type="NCBI Taxonomy" id="7225"/>
    <lineage>
        <taxon>Eukaryota</taxon>
        <taxon>Metazoa</taxon>
        <taxon>Ecdysozoa</taxon>
        <taxon>Arthropoda</taxon>
        <taxon>Hexapoda</taxon>
        <taxon>Insecta</taxon>
        <taxon>Pterygota</taxon>
        <taxon>Neoptera</taxon>
        <taxon>Endopterygota</taxon>
        <taxon>Diptera</taxon>
        <taxon>Brachycera</taxon>
        <taxon>Muscomorpha</taxon>
        <taxon>Ephydroidea</taxon>
        <taxon>Drosophilidae</taxon>
        <taxon>Scaptodrosophila</taxon>
    </lineage>
</organism>
<dbReference type="GO" id="GO:0005886">
    <property type="term" value="C:plasma membrane"/>
    <property type="evidence" value="ECO:0007669"/>
    <property type="project" value="TreeGrafter"/>
</dbReference>
<evidence type="ECO:0000256" key="5">
    <source>
        <dbReference type="ARBA" id="ARBA00023136"/>
    </source>
</evidence>
<dbReference type="InterPro" id="IPR000301">
    <property type="entry name" value="Tetraspanin_animals"/>
</dbReference>
<dbReference type="RefSeq" id="XP_030387516.1">
    <property type="nucleotide sequence ID" value="XM_030531656.1"/>
</dbReference>
<dbReference type="PANTHER" id="PTHR19282">
    <property type="entry name" value="TETRASPANIN"/>
    <property type="match status" value="1"/>
</dbReference>
<dbReference type="Proteomes" id="UP000504634">
    <property type="component" value="Unplaced"/>
</dbReference>
<keyword evidence="4 7" id="KW-1133">Transmembrane helix</keyword>
<evidence type="ECO:0000256" key="4">
    <source>
        <dbReference type="ARBA" id="ARBA00022989"/>
    </source>
</evidence>
<dbReference type="CDD" id="cd03127">
    <property type="entry name" value="tetraspanin_LEL"/>
    <property type="match status" value="1"/>
</dbReference>
<dbReference type="SUPFAM" id="SSF48652">
    <property type="entry name" value="Tetraspanin"/>
    <property type="match status" value="1"/>
</dbReference>
<feature type="transmembrane region" description="Helical" evidence="7">
    <location>
        <begin position="195"/>
        <end position="217"/>
    </location>
</feature>
<feature type="disulfide bond" evidence="6">
    <location>
        <begin position="142"/>
        <end position="181"/>
    </location>
</feature>
<dbReference type="AlphaFoldDB" id="A0A6J2UGD2"/>
<comment type="subcellular location">
    <subcellularLocation>
        <location evidence="1 7">Membrane</location>
        <topology evidence="1 7">Multi-pass membrane protein</topology>
    </subcellularLocation>
</comment>
<evidence type="ECO:0000256" key="7">
    <source>
        <dbReference type="RuleBase" id="RU361218"/>
    </source>
</evidence>
<dbReference type="Pfam" id="PF00335">
    <property type="entry name" value="Tetraspanin"/>
    <property type="match status" value="1"/>
</dbReference>
<feature type="transmembrane region" description="Helical" evidence="7">
    <location>
        <begin position="12"/>
        <end position="34"/>
    </location>
</feature>
<keyword evidence="3 7" id="KW-0812">Transmembrane</keyword>
<reference evidence="9" key="1">
    <citation type="submission" date="2025-08" db="UniProtKB">
        <authorList>
            <consortium name="RefSeq"/>
        </authorList>
    </citation>
    <scope>IDENTIFICATION</scope>
    <source>
        <strain evidence="9">11010-0011.00</strain>
        <tissue evidence="9">Whole body</tissue>
    </source>
</reference>
<proteinExistence type="inferred from homology"/>
<dbReference type="PIRSF" id="PIRSF002419">
    <property type="entry name" value="Tetraspanin"/>
    <property type="match status" value="1"/>
</dbReference>
<dbReference type="PANTHER" id="PTHR19282:SF521">
    <property type="entry name" value="IP01817P-RELATED"/>
    <property type="match status" value="1"/>
</dbReference>
<feature type="transmembrane region" description="Helical" evidence="7">
    <location>
        <begin position="87"/>
        <end position="105"/>
    </location>
</feature>
<dbReference type="PRINTS" id="PR00259">
    <property type="entry name" value="TMFOUR"/>
</dbReference>
<feature type="disulfide bond" evidence="6">
    <location>
        <begin position="143"/>
        <end position="160"/>
    </location>
</feature>
<gene>
    <name evidence="9" type="primary">LOC115634099</name>
</gene>
<keyword evidence="6" id="KW-1015">Disulfide bond</keyword>
<protein>
    <recommendedName>
        <fullName evidence="7">Tetraspanin</fullName>
    </recommendedName>
</protein>
<name>A0A6J2UGD2_DROLE</name>
<keyword evidence="5 7" id="KW-0472">Membrane</keyword>
<sequence length="229" mass="25619">MNCFASFVNFIMYLLNIVFLVVGILLIVLGSIMLSNISQFDGFSQLMSTNTIPIMITILGVLIFVVSFFGCCGAWRQSACLTGTYAIFMLILFILQLTLTIWIFVNRAAFLQDMSKLVNTAWSENTSAQGYPIEAFELAFNCCGNSGYEDYYYGTVPGTCCGYTDRTKTCPASIYMTREGCNQNFVNFWESNTDIMRWAGIGICIFELFVFVVASCLTRSMRRSGGHSI</sequence>
<evidence type="ECO:0000313" key="9">
    <source>
        <dbReference type="RefSeq" id="XP_030387516.1"/>
    </source>
</evidence>
<dbReference type="InterPro" id="IPR018499">
    <property type="entry name" value="Tetraspanin/Peripherin"/>
</dbReference>
<feature type="transmembrane region" description="Helical" evidence="7">
    <location>
        <begin position="54"/>
        <end position="75"/>
    </location>
</feature>
<evidence type="ECO:0000256" key="1">
    <source>
        <dbReference type="ARBA" id="ARBA00004141"/>
    </source>
</evidence>